<dbReference type="AlphaFoldDB" id="A0ABD2RSB4"/>
<protein>
    <recommendedName>
        <fullName evidence="4">Secreted protein</fullName>
    </recommendedName>
</protein>
<evidence type="ECO:0008006" key="4">
    <source>
        <dbReference type="Google" id="ProtNLM"/>
    </source>
</evidence>
<evidence type="ECO:0000313" key="2">
    <source>
        <dbReference type="EMBL" id="KAL3334243.1"/>
    </source>
</evidence>
<proteinExistence type="predicted"/>
<accession>A0ABD2RSB4</accession>
<reference evidence="2 3" key="1">
    <citation type="submission" date="2024-05" db="EMBL/GenBank/DDBJ databases">
        <title>De novo assembly of an allotetraploid wild potato.</title>
        <authorList>
            <person name="Hosaka A.J."/>
        </authorList>
    </citation>
    <scope>NUCLEOTIDE SEQUENCE [LARGE SCALE GENOMIC DNA]</scope>
    <source>
        <tissue evidence="2">Young leaves</tissue>
    </source>
</reference>
<sequence>MSCVLLFFFLFARLFLDVFDRFSGRRFVHCWLLEREPKFTFIADLGPLLRSKMMEPHTHRIKGIMSPNPMVLHVFHLFTRSSGGGYAFEVCFGSEKMMEGM</sequence>
<name>A0ABD2RSB4_9SOLN</name>
<feature type="chain" id="PRO_5044812486" description="Secreted protein" evidence="1">
    <location>
        <begin position="17"/>
        <end position="101"/>
    </location>
</feature>
<evidence type="ECO:0000313" key="3">
    <source>
        <dbReference type="Proteomes" id="UP001627284"/>
    </source>
</evidence>
<gene>
    <name evidence="2" type="ORF">AABB24_030804</name>
</gene>
<dbReference type="EMBL" id="JBJKTR010000018">
    <property type="protein sequence ID" value="KAL3334243.1"/>
    <property type="molecule type" value="Genomic_DNA"/>
</dbReference>
<organism evidence="2 3">
    <name type="scientific">Solanum stoloniferum</name>
    <dbReference type="NCBI Taxonomy" id="62892"/>
    <lineage>
        <taxon>Eukaryota</taxon>
        <taxon>Viridiplantae</taxon>
        <taxon>Streptophyta</taxon>
        <taxon>Embryophyta</taxon>
        <taxon>Tracheophyta</taxon>
        <taxon>Spermatophyta</taxon>
        <taxon>Magnoliopsida</taxon>
        <taxon>eudicotyledons</taxon>
        <taxon>Gunneridae</taxon>
        <taxon>Pentapetalae</taxon>
        <taxon>asterids</taxon>
        <taxon>lamiids</taxon>
        <taxon>Solanales</taxon>
        <taxon>Solanaceae</taxon>
        <taxon>Solanoideae</taxon>
        <taxon>Solaneae</taxon>
        <taxon>Solanum</taxon>
    </lineage>
</organism>
<dbReference type="Proteomes" id="UP001627284">
    <property type="component" value="Unassembled WGS sequence"/>
</dbReference>
<evidence type="ECO:0000256" key="1">
    <source>
        <dbReference type="SAM" id="SignalP"/>
    </source>
</evidence>
<comment type="caution">
    <text evidence="2">The sequence shown here is derived from an EMBL/GenBank/DDBJ whole genome shotgun (WGS) entry which is preliminary data.</text>
</comment>
<keyword evidence="3" id="KW-1185">Reference proteome</keyword>
<feature type="signal peptide" evidence="1">
    <location>
        <begin position="1"/>
        <end position="16"/>
    </location>
</feature>
<keyword evidence="1" id="KW-0732">Signal</keyword>